<evidence type="ECO:0000256" key="1">
    <source>
        <dbReference type="SAM" id="MobiDB-lite"/>
    </source>
</evidence>
<protein>
    <submittedName>
        <fullName evidence="2">Uncharacterized protein</fullName>
    </submittedName>
</protein>
<gene>
    <name evidence="2" type="ORF">Q604_UNBC08592G0003</name>
</gene>
<proteinExistence type="predicted"/>
<comment type="caution">
    <text evidence="2">The sequence shown here is derived from an EMBL/GenBank/DDBJ whole genome shotgun (WGS) entry which is preliminary data.</text>
</comment>
<sequence length="268" mass="31450">METLEDILKSVSIDNIDMVHMDRFIDDIELMRQRCESIKYATELKNIYKAHIDIGDELATLYNIAKEKHKHEIQEFAEGFTENEEHNRSREKQNDDLNKEIRELKKKIKKNHDYMSKQEMQKKLHQLESLYNFNKKCVLLSHDQYRASILAKFDMFTELSIEVDKAYDDTDKISRKERTAKVIELIKSIAGTTPVGAILSVTDILKAVANFANSLDNNLLDERFKNLDEEFEIQKEQYINLCIAYLLVKIYMGDLEFVTTFCMNAEKS</sequence>
<feature type="region of interest" description="Disordered" evidence="1">
    <location>
        <begin position="79"/>
        <end position="98"/>
    </location>
</feature>
<organism evidence="2">
    <name type="scientific">human gut metagenome</name>
    <dbReference type="NCBI Taxonomy" id="408170"/>
    <lineage>
        <taxon>unclassified sequences</taxon>
        <taxon>metagenomes</taxon>
        <taxon>organismal metagenomes</taxon>
    </lineage>
</organism>
<dbReference type="EMBL" id="AZMM01008592">
    <property type="protein sequence ID" value="ETJ37176.1"/>
    <property type="molecule type" value="Genomic_DNA"/>
</dbReference>
<accession>W1Y428</accession>
<evidence type="ECO:0000313" key="2">
    <source>
        <dbReference type="EMBL" id="ETJ37176.1"/>
    </source>
</evidence>
<name>W1Y428_9ZZZZ</name>
<reference evidence="2" key="1">
    <citation type="submission" date="2013-12" db="EMBL/GenBank/DDBJ databases">
        <title>A Varibaculum cambriense genome reconstructed from a premature infant gut community with otherwise low bacterial novelty that shifts toward anaerobic metabolism during the third week of life.</title>
        <authorList>
            <person name="Brown C.T."/>
            <person name="Sharon I."/>
            <person name="Thomas B.C."/>
            <person name="Castelle C.J."/>
            <person name="Morowitz M.J."/>
            <person name="Banfield J.F."/>
        </authorList>
    </citation>
    <scope>NUCLEOTIDE SEQUENCE</scope>
</reference>
<dbReference type="AlphaFoldDB" id="W1Y428"/>
<feature type="compositionally biased region" description="Basic and acidic residues" evidence="1">
    <location>
        <begin position="83"/>
        <end position="98"/>
    </location>
</feature>